<dbReference type="SUPFAM" id="SSF52943">
    <property type="entry name" value="ATP synthase (F1-ATPase), gamma subunit"/>
    <property type="match status" value="1"/>
</dbReference>
<sequence length="296" mass="34719">MAVYSKRQLLEQQEMITVVKALTALTVLRLNKTYQTIKETRGLLEKINASIKRVFEIYPSNDPSYVKRKKQYMLKKQGAVQKTVMVFIAANQDFYGDLIFEISRLFIADFKKTEADAVVIGKIGRAILMREKVDSPRIRYFDLDDDRPDLRVVQDILEILEGYDKVLVYHGKTESLLRQIPIRSEVLREIPDLVKPAKKYIFEPTADEVLDFLQVQTSINSFHQRVYEAQYARLAAKRWNWTKQQMARARLLEELTHDFLKFKKSLLQKQQQVTIFAHRQNITDNPNITNTNLYGR</sequence>
<dbReference type="GO" id="GO:0046933">
    <property type="term" value="F:proton-transporting ATP synthase activity, rotational mechanism"/>
    <property type="evidence" value="ECO:0007669"/>
    <property type="project" value="InterPro"/>
</dbReference>
<evidence type="ECO:0000256" key="9">
    <source>
        <dbReference type="ARBA" id="ARBA00023310"/>
    </source>
</evidence>
<comment type="caution">
    <text evidence="10">The sequence shown here is derived from an EMBL/GenBank/DDBJ whole genome shotgun (WGS) entry which is preliminary data.</text>
</comment>
<evidence type="ECO:0000313" key="11">
    <source>
        <dbReference type="Proteomes" id="UP000177124"/>
    </source>
</evidence>
<keyword evidence="6" id="KW-0406">Ion transport</keyword>
<evidence type="ECO:0000256" key="4">
    <source>
        <dbReference type="ARBA" id="ARBA00022448"/>
    </source>
</evidence>
<evidence type="ECO:0000256" key="7">
    <source>
        <dbReference type="ARBA" id="ARBA00023136"/>
    </source>
</evidence>
<keyword evidence="9" id="KW-0066">ATP synthesis</keyword>
<evidence type="ECO:0000256" key="5">
    <source>
        <dbReference type="ARBA" id="ARBA00022781"/>
    </source>
</evidence>
<dbReference type="AlphaFoldDB" id="A0A1F5GIV3"/>
<accession>A0A1F5GIV3</accession>
<dbReference type="STRING" id="1797716.A3D07_02660"/>
<comment type="similarity">
    <text evidence="3">Belongs to the ATPase gamma chain family.</text>
</comment>
<dbReference type="Proteomes" id="UP000177124">
    <property type="component" value="Unassembled WGS sequence"/>
</dbReference>
<dbReference type="EMBL" id="MFBF01000010">
    <property type="protein sequence ID" value="OGD91806.1"/>
    <property type="molecule type" value="Genomic_DNA"/>
</dbReference>
<name>A0A1F5GIV3_9BACT</name>
<evidence type="ECO:0000313" key="10">
    <source>
        <dbReference type="EMBL" id="OGD91806.1"/>
    </source>
</evidence>
<evidence type="ECO:0000256" key="8">
    <source>
        <dbReference type="ARBA" id="ARBA00023196"/>
    </source>
</evidence>
<dbReference type="InterPro" id="IPR000131">
    <property type="entry name" value="ATP_synth_F1_gsu"/>
</dbReference>
<proteinExistence type="inferred from homology"/>
<reference evidence="10 11" key="1">
    <citation type="journal article" date="2016" name="Nat. Commun.">
        <title>Thousands of microbial genomes shed light on interconnected biogeochemical processes in an aquifer system.</title>
        <authorList>
            <person name="Anantharaman K."/>
            <person name="Brown C.T."/>
            <person name="Hug L.A."/>
            <person name="Sharon I."/>
            <person name="Castelle C.J."/>
            <person name="Probst A.J."/>
            <person name="Thomas B.C."/>
            <person name="Singh A."/>
            <person name="Wilkins M.J."/>
            <person name="Karaoz U."/>
            <person name="Brodie E.L."/>
            <person name="Williams K.H."/>
            <person name="Hubbard S.S."/>
            <person name="Banfield J.F."/>
        </authorList>
    </citation>
    <scope>NUCLEOTIDE SEQUENCE [LARGE SCALE GENOMIC DNA]</scope>
</reference>
<evidence type="ECO:0000256" key="1">
    <source>
        <dbReference type="ARBA" id="ARBA00003456"/>
    </source>
</evidence>
<comment type="subcellular location">
    <subcellularLocation>
        <location evidence="2">Membrane</location>
        <topology evidence="2">Peripheral membrane protein</topology>
    </subcellularLocation>
</comment>
<evidence type="ECO:0000256" key="3">
    <source>
        <dbReference type="ARBA" id="ARBA00007681"/>
    </source>
</evidence>
<organism evidence="10 11">
    <name type="scientific">Candidatus Curtissbacteria bacterium RIFCSPHIGHO2_02_FULL_42_15</name>
    <dbReference type="NCBI Taxonomy" id="1797716"/>
    <lineage>
        <taxon>Bacteria</taxon>
        <taxon>Candidatus Curtissiibacteriota</taxon>
    </lineage>
</organism>
<protein>
    <recommendedName>
        <fullName evidence="12">ATP synthase gamma chain</fullName>
    </recommendedName>
</protein>
<keyword evidence="8" id="KW-0139">CF(1)</keyword>
<keyword evidence="7" id="KW-0472">Membrane</keyword>
<dbReference type="InterPro" id="IPR035968">
    <property type="entry name" value="ATP_synth_F1_ATPase_gsu"/>
</dbReference>
<keyword evidence="4" id="KW-0813">Transport</keyword>
<evidence type="ECO:0008006" key="12">
    <source>
        <dbReference type="Google" id="ProtNLM"/>
    </source>
</evidence>
<gene>
    <name evidence="10" type="ORF">A3D07_02660</name>
</gene>
<evidence type="ECO:0000256" key="6">
    <source>
        <dbReference type="ARBA" id="ARBA00023065"/>
    </source>
</evidence>
<dbReference type="Gene3D" id="3.40.1380.10">
    <property type="match status" value="1"/>
</dbReference>
<evidence type="ECO:0000256" key="2">
    <source>
        <dbReference type="ARBA" id="ARBA00004170"/>
    </source>
</evidence>
<comment type="function">
    <text evidence="1">Produces ATP from ADP in the presence of a proton gradient across the membrane. The gamma chain is believed to be important in regulating ATPase activity and the flow of protons through the CF(0) complex.</text>
</comment>
<keyword evidence="5" id="KW-0375">Hydrogen ion transport</keyword>
<dbReference type="Pfam" id="PF00231">
    <property type="entry name" value="ATP-synt"/>
    <property type="match status" value="1"/>
</dbReference>
<dbReference type="GO" id="GO:0045259">
    <property type="term" value="C:proton-transporting ATP synthase complex"/>
    <property type="evidence" value="ECO:0007669"/>
    <property type="project" value="UniProtKB-KW"/>
</dbReference>